<dbReference type="RefSeq" id="WP_235066926.1">
    <property type="nucleotide sequence ID" value="NZ_JAKFGM010000001.1"/>
</dbReference>
<dbReference type="Proteomes" id="UP001139410">
    <property type="component" value="Unassembled WGS sequence"/>
</dbReference>
<evidence type="ECO:0000313" key="2">
    <source>
        <dbReference type="Proteomes" id="UP001139410"/>
    </source>
</evidence>
<comment type="caution">
    <text evidence="1">The sequence shown here is derived from an EMBL/GenBank/DDBJ whole genome shotgun (WGS) entry which is preliminary data.</text>
</comment>
<organism evidence="1 2">
    <name type="scientific">Sphingomonas cremea</name>
    <dbReference type="NCBI Taxonomy" id="2904799"/>
    <lineage>
        <taxon>Bacteria</taxon>
        <taxon>Pseudomonadati</taxon>
        <taxon>Pseudomonadota</taxon>
        <taxon>Alphaproteobacteria</taxon>
        <taxon>Sphingomonadales</taxon>
        <taxon>Sphingomonadaceae</taxon>
        <taxon>Sphingomonas</taxon>
    </lineage>
</organism>
<accession>A0A9X1TVR6</accession>
<gene>
    <name evidence="1" type="ORF">LVY65_05210</name>
</gene>
<protein>
    <submittedName>
        <fullName evidence="1">Uncharacterized protein</fullName>
    </submittedName>
</protein>
<dbReference type="AlphaFoldDB" id="A0A9X1TVR6"/>
<dbReference type="EMBL" id="JAKFGM010000001">
    <property type="protein sequence ID" value="MCF2514464.1"/>
    <property type="molecule type" value="Genomic_DNA"/>
</dbReference>
<keyword evidence="2" id="KW-1185">Reference proteome</keyword>
<proteinExistence type="predicted"/>
<reference evidence="1" key="1">
    <citation type="submission" date="2022-01" db="EMBL/GenBank/DDBJ databases">
        <authorList>
            <person name="Jo J.-H."/>
            <person name="Im W.-T."/>
        </authorList>
    </citation>
    <scope>NUCLEOTIDE SEQUENCE</scope>
    <source>
        <strain evidence="1">G124</strain>
    </source>
</reference>
<sequence length="63" mass="6737">MELRVPGPDAIQLAERLTQGLADAEFSIPGQIVADIGLELPPIRNFDGSVSLYIEALTISEQG</sequence>
<evidence type="ECO:0000313" key="1">
    <source>
        <dbReference type="EMBL" id="MCF2514464.1"/>
    </source>
</evidence>
<name>A0A9X1TVR6_9SPHN</name>